<feature type="coiled-coil region" evidence="1">
    <location>
        <begin position="166"/>
        <end position="193"/>
    </location>
</feature>
<evidence type="ECO:0000256" key="1">
    <source>
        <dbReference type="SAM" id="Coils"/>
    </source>
</evidence>
<name>A0A1X7TRA7_AMPQE</name>
<dbReference type="InParanoid" id="A0A1X7TRA7"/>
<protein>
    <submittedName>
        <fullName evidence="3">Uncharacterized protein</fullName>
    </submittedName>
</protein>
<feature type="compositionally biased region" description="Basic and acidic residues" evidence="2">
    <location>
        <begin position="217"/>
        <end position="231"/>
    </location>
</feature>
<reference evidence="3" key="1">
    <citation type="submission" date="2017-05" db="UniProtKB">
        <authorList>
            <consortium name="EnsemblMetazoa"/>
        </authorList>
    </citation>
    <scope>IDENTIFICATION</scope>
</reference>
<dbReference type="AlphaFoldDB" id="A0A1X7TRA7"/>
<evidence type="ECO:0000256" key="2">
    <source>
        <dbReference type="SAM" id="MobiDB-lite"/>
    </source>
</evidence>
<evidence type="ECO:0000313" key="3">
    <source>
        <dbReference type="EnsemblMetazoa" id="Aqu2.1.17523_001"/>
    </source>
</evidence>
<feature type="region of interest" description="Disordered" evidence="2">
    <location>
        <begin position="215"/>
        <end position="262"/>
    </location>
</feature>
<accession>A0A1X7TRA7</accession>
<proteinExistence type="predicted"/>
<sequence length="274" mass="31906">MTISEIQENGFIVSKETIFNPSQEVLKVWWDIYRIHLLSLFQNEEIENIADFDAHSLILQKVLQRIFSSSYNPCLYVDALFTHIGLPFKLTPMQVPSSDIWYLVHGVKYVPIYKYFGEEYKKIVARNTQLQVQLEYTDRLQKNLFAELQQLYESYESLIYQHSHLISTYKNLIQEHQELITKADSEINETSEITIHDNGSSESENNSNEVDYALNKSETKDAKKSPDKEESIDVEDIPNLSEYLDLGETSDISDISPNKDPTYAQLQEYTRMHA</sequence>
<dbReference type="EnsemblMetazoa" id="Aqu2.1.17523_001">
    <property type="protein sequence ID" value="Aqu2.1.17523_001"/>
    <property type="gene ID" value="Aqu2.1.17523"/>
</dbReference>
<organism evidence="3">
    <name type="scientific">Amphimedon queenslandica</name>
    <name type="common">Sponge</name>
    <dbReference type="NCBI Taxonomy" id="400682"/>
    <lineage>
        <taxon>Eukaryota</taxon>
        <taxon>Metazoa</taxon>
        <taxon>Porifera</taxon>
        <taxon>Demospongiae</taxon>
        <taxon>Heteroscleromorpha</taxon>
        <taxon>Haplosclerida</taxon>
        <taxon>Niphatidae</taxon>
        <taxon>Amphimedon</taxon>
    </lineage>
</organism>
<keyword evidence="1" id="KW-0175">Coiled coil</keyword>